<dbReference type="InterPro" id="IPR020617">
    <property type="entry name" value="Thiolase_C"/>
</dbReference>
<dbReference type="InterPro" id="IPR016039">
    <property type="entry name" value="Thiolase-like"/>
</dbReference>
<evidence type="ECO:0000256" key="2">
    <source>
        <dbReference type="ARBA" id="ARBA00022679"/>
    </source>
</evidence>
<reference evidence="8 9" key="1">
    <citation type="submission" date="2018-12" db="EMBL/GenBank/DDBJ databases">
        <title>The whole draft genome of Aquabacterium sp. SJQ9.</title>
        <authorList>
            <person name="Sun L."/>
            <person name="Gao X."/>
            <person name="Chen W."/>
            <person name="Huang K."/>
        </authorList>
    </citation>
    <scope>NUCLEOTIDE SEQUENCE [LARGE SCALE GENOMIC DNA]</scope>
    <source>
        <strain evidence="8 9">SJQ9</strain>
    </source>
</reference>
<dbReference type="OrthoDB" id="8523144at2"/>
<dbReference type="PANTHER" id="PTHR43365:SF1">
    <property type="entry name" value="ACETYL-COA C-ACYLTRANSFERASE"/>
    <property type="match status" value="1"/>
</dbReference>
<dbReference type="InterPro" id="IPR002155">
    <property type="entry name" value="Thiolase"/>
</dbReference>
<gene>
    <name evidence="8" type="ORF">EIP75_00290</name>
</gene>
<organism evidence="8 9">
    <name type="scientific">Aquabacterium soli</name>
    <dbReference type="NCBI Taxonomy" id="2493092"/>
    <lineage>
        <taxon>Bacteria</taxon>
        <taxon>Pseudomonadati</taxon>
        <taxon>Pseudomonadota</taxon>
        <taxon>Betaproteobacteria</taxon>
        <taxon>Burkholderiales</taxon>
        <taxon>Aquabacterium</taxon>
    </lineage>
</organism>
<dbReference type="PANTHER" id="PTHR43365">
    <property type="entry name" value="BLR7806 PROTEIN"/>
    <property type="match status" value="1"/>
</dbReference>
<dbReference type="NCBIfam" id="TIGR01930">
    <property type="entry name" value="AcCoA-C-Actrans"/>
    <property type="match status" value="1"/>
</dbReference>
<keyword evidence="9" id="KW-1185">Reference proteome</keyword>
<dbReference type="EC" id="2.3.1.9" evidence="8"/>
<evidence type="ECO:0000256" key="4">
    <source>
        <dbReference type="PIRSR" id="PIRSR000429-1"/>
    </source>
</evidence>
<dbReference type="GO" id="GO:0003985">
    <property type="term" value="F:acetyl-CoA C-acetyltransferase activity"/>
    <property type="evidence" value="ECO:0007669"/>
    <property type="project" value="UniProtKB-EC"/>
</dbReference>
<dbReference type="CDD" id="cd00751">
    <property type="entry name" value="thiolase"/>
    <property type="match status" value="1"/>
</dbReference>
<dbReference type="NCBIfam" id="NF006090">
    <property type="entry name" value="PRK08242.1"/>
    <property type="match status" value="1"/>
</dbReference>
<dbReference type="Pfam" id="PF00108">
    <property type="entry name" value="Thiolase_N"/>
    <property type="match status" value="1"/>
</dbReference>
<evidence type="ECO:0000256" key="1">
    <source>
        <dbReference type="ARBA" id="ARBA00010982"/>
    </source>
</evidence>
<feature type="active site" description="Proton acceptor" evidence="4">
    <location>
        <position position="357"/>
    </location>
</feature>
<evidence type="ECO:0000256" key="5">
    <source>
        <dbReference type="RuleBase" id="RU003557"/>
    </source>
</evidence>
<dbReference type="InterPro" id="IPR020616">
    <property type="entry name" value="Thiolase_N"/>
</dbReference>
<feature type="domain" description="Thiolase N-terminal" evidence="6">
    <location>
        <begin position="4"/>
        <end position="226"/>
    </location>
</feature>
<evidence type="ECO:0000256" key="3">
    <source>
        <dbReference type="ARBA" id="ARBA00023315"/>
    </source>
</evidence>
<dbReference type="Pfam" id="PF02803">
    <property type="entry name" value="Thiolase_C"/>
    <property type="match status" value="1"/>
</dbReference>
<dbReference type="InterPro" id="IPR020610">
    <property type="entry name" value="Thiolase_AS"/>
</dbReference>
<dbReference type="PROSITE" id="PS00099">
    <property type="entry name" value="THIOLASE_3"/>
    <property type="match status" value="1"/>
</dbReference>
<dbReference type="Proteomes" id="UP000269265">
    <property type="component" value="Unassembled WGS sequence"/>
</dbReference>
<dbReference type="Gene3D" id="3.40.47.10">
    <property type="match status" value="2"/>
</dbReference>
<evidence type="ECO:0000313" key="8">
    <source>
        <dbReference type="EMBL" id="RRS06080.1"/>
    </source>
</evidence>
<keyword evidence="3 5" id="KW-0012">Acyltransferase</keyword>
<dbReference type="InterPro" id="IPR020613">
    <property type="entry name" value="Thiolase_CS"/>
</dbReference>
<evidence type="ECO:0000259" key="7">
    <source>
        <dbReference type="Pfam" id="PF02803"/>
    </source>
</evidence>
<comment type="caution">
    <text evidence="8">The sequence shown here is derived from an EMBL/GenBank/DDBJ whole genome shotgun (WGS) entry which is preliminary data.</text>
</comment>
<dbReference type="RefSeq" id="WP_125241223.1">
    <property type="nucleotide sequence ID" value="NZ_RSED01000001.1"/>
</dbReference>
<feature type="active site" description="Proton acceptor" evidence="4">
    <location>
        <position position="387"/>
    </location>
</feature>
<accession>A0A426VH67</accession>
<feature type="domain" description="Thiolase C-terminal" evidence="7">
    <location>
        <begin position="279"/>
        <end position="400"/>
    </location>
</feature>
<feature type="active site" description="Acyl-thioester intermediate" evidence="4">
    <location>
        <position position="91"/>
    </location>
</feature>
<dbReference type="AlphaFoldDB" id="A0A426VH67"/>
<evidence type="ECO:0000259" key="6">
    <source>
        <dbReference type="Pfam" id="PF00108"/>
    </source>
</evidence>
<evidence type="ECO:0000313" key="9">
    <source>
        <dbReference type="Proteomes" id="UP000269265"/>
    </source>
</evidence>
<keyword evidence="2 5" id="KW-0808">Transferase</keyword>
<dbReference type="PROSITE" id="PS00737">
    <property type="entry name" value="THIOLASE_2"/>
    <property type="match status" value="1"/>
</dbReference>
<name>A0A426VH67_9BURK</name>
<proteinExistence type="inferred from homology"/>
<sequence>MNDVFVYDHVRTPRGKGRPDGALHATTPVRLAARVLQGLRERNGFQAADIDDVGLGVVMPVGEQGADIARAALLEAGYGDHVTGYQLNRFCTSALDTVKMGHALIAAGQADAAIGGGVESMSRVAIGSDGGATYTDPAVGRHHPYIPNGVAADLMATLEGLTREQLDAYACESQRRAAAAQAGAYFDRSLLPVLDELGRPVLTRDEALRPSTTMADLAKLKPVFAGLGEEGFDSIVLRRYPQLMGVEHLHTSGNASGIVDGACAVLLGNHAFGQRAALRPRARILASASGASEPLLSLGGPMPVTQRALDRCGMSIRDIDLFEVNEAFAVVPLAYMRHFDIDPARVNVNGGAIALGHPLGATGAILLGTVLDELERRGASTGLVTLCAAAGQATALIIERT</sequence>
<protein>
    <submittedName>
        <fullName evidence="8">Acetyl-CoA C-acetyltransferase</fullName>
        <ecNumber evidence="8">2.3.1.9</ecNumber>
    </submittedName>
</protein>
<dbReference type="EMBL" id="RSED01000001">
    <property type="protein sequence ID" value="RRS06080.1"/>
    <property type="molecule type" value="Genomic_DNA"/>
</dbReference>
<dbReference type="PIRSF" id="PIRSF000429">
    <property type="entry name" value="Ac-CoA_Ac_transf"/>
    <property type="match status" value="1"/>
</dbReference>
<dbReference type="SUPFAM" id="SSF53901">
    <property type="entry name" value="Thiolase-like"/>
    <property type="match status" value="2"/>
</dbReference>
<comment type="similarity">
    <text evidence="1 5">Belongs to the thiolase-like superfamily. Thiolase family.</text>
</comment>